<evidence type="ECO:0000256" key="5">
    <source>
        <dbReference type="ARBA" id="ARBA00022448"/>
    </source>
</evidence>
<dbReference type="CDD" id="cd00332">
    <property type="entry name" value="PAL-HAL"/>
    <property type="match status" value="1"/>
</dbReference>
<dbReference type="PANTHER" id="PTHR10362">
    <property type="entry name" value="HISTIDINE AMMONIA-LYASE"/>
    <property type="match status" value="1"/>
</dbReference>
<keyword evidence="9" id="KW-0072">Autophagy</keyword>
<evidence type="ECO:0000256" key="10">
    <source>
        <dbReference type="ARBA" id="ARBA00023136"/>
    </source>
</evidence>
<comment type="similarity">
    <text evidence="3">Belongs to the ATG12 family.</text>
</comment>
<dbReference type="InterPro" id="IPR001106">
    <property type="entry name" value="Aromatic_Lyase"/>
</dbReference>
<dbReference type="InterPro" id="IPR005922">
    <property type="entry name" value="Phe_NH3-lyase"/>
</dbReference>
<dbReference type="InterPro" id="IPR023144">
    <property type="entry name" value="Phe_NH3-lyase_shielding_dom_sf"/>
</dbReference>
<dbReference type="CDD" id="cd01612">
    <property type="entry name" value="Ubl_ATG12"/>
    <property type="match status" value="1"/>
</dbReference>
<dbReference type="GO" id="GO:0000045">
    <property type="term" value="P:autophagosome assembly"/>
    <property type="evidence" value="ECO:0007669"/>
    <property type="project" value="InterPro"/>
</dbReference>
<name>A0A9P5HF45_9HYPO</name>
<dbReference type="GO" id="GO:0006559">
    <property type="term" value="P:L-phenylalanine catabolic process"/>
    <property type="evidence" value="ECO:0007669"/>
    <property type="project" value="InterPro"/>
</dbReference>
<proteinExistence type="inferred from homology"/>
<feature type="region of interest" description="Disordered" evidence="14">
    <location>
        <begin position="747"/>
        <end position="776"/>
    </location>
</feature>
<dbReference type="GO" id="GO:0016841">
    <property type="term" value="F:ammonia-lyase activity"/>
    <property type="evidence" value="ECO:0007669"/>
    <property type="project" value="InterPro"/>
</dbReference>
<dbReference type="Gene3D" id="1.20.200.10">
    <property type="entry name" value="Fumarase/aspartase (Central domain)"/>
    <property type="match status" value="1"/>
</dbReference>
<dbReference type="InterPro" id="IPR029071">
    <property type="entry name" value="Ubiquitin-like_domsf"/>
</dbReference>
<evidence type="ECO:0000256" key="14">
    <source>
        <dbReference type="SAM" id="MobiDB-lite"/>
    </source>
</evidence>
<protein>
    <recommendedName>
        <fullName evidence="4">Ubiquitin-like protein ATG12</fullName>
    </recommendedName>
    <alternativeName>
        <fullName evidence="11">Autophagy-related protein 12</fullName>
    </alternativeName>
    <alternativeName>
        <fullName evidence="12">Ubiquitin-like protein atg12</fullName>
    </alternativeName>
</protein>
<dbReference type="Pfam" id="PF00221">
    <property type="entry name" value="Lyase_aromatic"/>
    <property type="match status" value="1"/>
</dbReference>
<dbReference type="SUPFAM" id="SSF54236">
    <property type="entry name" value="Ubiquitin-like"/>
    <property type="match status" value="1"/>
</dbReference>
<keyword evidence="16" id="KW-1185">Reference proteome</keyword>
<evidence type="ECO:0000256" key="6">
    <source>
        <dbReference type="ARBA" id="ARBA00022499"/>
    </source>
</evidence>
<evidence type="ECO:0000256" key="4">
    <source>
        <dbReference type="ARBA" id="ARBA00015875"/>
    </source>
</evidence>
<evidence type="ECO:0000313" key="16">
    <source>
        <dbReference type="Proteomes" id="UP000722485"/>
    </source>
</evidence>
<dbReference type="Gene3D" id="3.10.20.90">
    <property type="entry name" value="Phosphatidylinositol 3-kinase Catalytic Subunit, Chain A, domain 1"/>
    <property type="match status" value="1"/>
</dbReference>
<dbReference type="Proteomes" id="UP000722485">
    <property type="component" value="Unassembled WGS sequence"/>
</dbReference>
<dbReference type="Pfam" id="PF04110">
    <property type="entry name" value="APG12"/>
    <property type="match status" value="1"/>
</dbReference>
<organism evidence="15 16">
    <name type="scientific">Cylindrodendrum hubeiense</name>
    <dbReference type="NCBI Taxonomy" id="595255"/>
    <lineage>
        <taxon>Eukaryota</taxon>
        <taxon>Fungi</taxon>
        <taxon>Dikarya</taxon>
        <taxon>Ascomycota</taxon>
        <taxon>Pezizomycotina</taxon>
        <taxon>Sordariomycetes</taxon>
        <taxon>Hypocreomycetidae</taxon>
        <taxon>Hypocreales</taxon>
        <taxon>Nectriaceae</taxon>
        <taxon>Cylindrodendrum</taxon>
    </lineage>
</organism>
<keyword evidence="5" id="KW-0813">Transport</keyword>
<evidence type="ECO:0000256" key="1">
    <source>
        <dbReference type="ARBA" id="ARBA00004623"/>
    </source>
</evidence>
<evidence type="ECO:0000313" key="15">
    <source>
        <dbReference type="EMBL" id="KAF7553176.1"/>
    </source>
</evidence>
<evidence type="ECO:0000256" key="9">
    <source>
        <dbReference type="ARBA" id="ARBA00023006"/>
    </source>
</evidence>
<comment type="caution">
    <text evidence="15">The sequence shown here is derived from an EMBL/GenBank/DDBJ whole genome shotgun (WGS) entry which is preliminary data.</text>
</comment>
<dbReference type="InterPro" id="IPR007242">
    <property type="entry name" value="Atg12"/>
</dbReference>
<comment type="similarity">
    <text evidence="2 13">Belongs to the PAL/histidase family.</text>
</comment>
<keyword evidence="7" id="KW-0833">Ubl conjugation pathway</keyword>
<accession>A0A9P5HF45</accession>
<dbReference type="FunFam" id="3.10.20.90:FF:000148">
    <property type="entry name" value="Ubiquitin-like protein ATG12"/>
    <property type="match status" value="1"/>
</dbReference>
<dbReference type="Gene3D" id="1.10.275.10">
    <property type="entry name" value="Fumarase/aspartase (N-terminal domain)"/>
    <property type="match status" value="1"/>
</dbReference>
<keyword evidence="13" id="KW-0456">Lyase</keyword>
<evidence type="ECO:0000256" key="13">
    <source>
        <dbReference type="RuleBase" id="RU003954"/>
    </source>
</evidence>
<dbReference type="EMBL" id="JAANBB010000049">
    <property type="protein sequence ID" value="KAF7553176.1"/>
    <property type="molecule type" value="Genomic_DNA"/>
</dbReference>
<comment type="subcellular location">
    <subcellularLocation>
        <location evidence="1">Preautophagosomal structure membrane</location>
        <topology evidence="1">Peripheral membrane protein</topology>
    </subcellularLocation>
</comment>
<dbReference type="GO" id="GO:0015031">
    <property type="term" value="P:protein transport"/>
    <property type="evidence" value="ECO:0007669"/>
    <property type="project" value="UniProtKB-KW"/>
</dbReference>
<gene>
    <name evidence="15" type="ORF">G7Z17_g3795</name>
</gene>
<dbReference type="AlphaFoldDB" id="A0A9P5HF45"/>
<dbReference type="NCBIfam" id="TIGR01226">
    <property type="entry name" value="phe_am_lyase"/>
    <property type="match status" value="1"/>
</dbReference>
<evidence type="ECO:0000256" key="7">
    <source>
        <dbReference type="ARBA" id="ARBA00022786"/>
    </source>
</evidence>
<evidence type="ECO:0000256" key="2">
    <source>
        <dbReference type="ARBA" id="ARBA00007238"/>
    </source>
</evidence>
<evidence type="ECO:0000256" key="11">
    <source>
        <dbReference type="ARBA" id="ARBA00029824"/>
    </source>
</evidence>
<evidence type="ECO:0000256" key="12">
    <source>
        <dbReference type="ARBA" id="ARBA00067312"/>
    </source>
</evidence>
<evidence type="ECO:0000256" key="3">
    <source>
        <dbReference type="ARBA" id="ARBA00007778"/>
    </source>
</evidence>
<dbReference type="GO" id="GO:0034045">
    <property type="term" value="C:phagophore assembly site membrane"/>
    <property type="evidence" value="ECO:0007669"/>
    <property type="project" value="UniProtKB-SubCell"/>
</dbReference>
<dbReference type="SUPFAM" id="SSF48557">
    <property type="entry name" value="L-aspartase-like"/>
    <property type="match status" value="1"/>
</dbReference>
<dbReference type="OrthoDB" id="10051290at2759"/>
<sequence>MSTFGTSAHATSTLDIWRRLRDLKTGKSKIVLDGNSLDISSIIAVARYGVKPEISQDEALARRIALSVDALNNYLANKYVVYGVNTGFGGSADVRTDDWIENQIGVLQHTQSAIITSFDKAPGNNSEREPSHVMPLEWVRGAIVARANQNMRGQSSVRLEVLQRLVKLLHHDITPLVPIRGTISASGDLMPMSYIAGAVTGNPDIFVQVGKEQAAKVMPSSEALQQSGLSPSGLGPKEALGLINGTAPSVSLASLVLHDTHQLAVMAQMLTAFASESMGGNVEWATPFIHAVRPHPGQIEAAANIRSFLRGSSFVVGLDERKRTGEGLWQDRYSTRTSPQWIGPYLEDLLLAQRQISVELNSTSDNPLVDASEKDGKAVGEVYSGGNFQAVVITSAMDKTRLALQMIGRMLFSQVSEIINPSTSNGLEANLNVSDKENFTMKGIDVNMAAYMSELAALAHPVSSHVMSAEMHNQGINSLALLSARRTMEAADLVAHMCACHIYISCQAVDLRASHLLFLETLRNRMLRDATESGPFHAFGLTEVEVQKLTEFVFPVVESAWYAHNAGSWKNRVLPAVDAAMAPVTQFLATENKDCTISSLAVFRATFHKAVVETSSSIFYPNMAIRPVDVATKLGDGSAQLYTWVRSKLGVPTQCGIDDDPLYNAQKGLPTENKKTIGSWVSMVYESLRGDLMDMAMESMETPRAGPRTADEFDELCKADEDEPEVRSIISQSAFLVLFLKPMSDYPPPQEAMSSSPSPPAADVDADTDTPDRATSPDLLLTMSASVVLADLPRDASAALASAGGFLVDKVVIRFKPVGSAPALAQDVCKISAARKFEEVVRYLRRKLRCKNTDSVFLYVNSAFAPSLDEVVGNLHQCFKNSHDQLIVAYSLTPAFG</sequence>
<keyword evidence="8" id="KW-0653">Protein transport</keyword>
<keyword evidence="10" id="KW-0472">Membrane</keyword>
<dbReference type="Gene3D" id="1.10.274.20">
    <property type="entry name" value="Phenylalanine ammonia-lyase 1, domain 3"/>
    <property type="match status" value="1"/>
</dbReference>
<dbReference type="InterPro" id="IPR024083">
    <property type="entry name" value="Fumarase/histidase_N"/>
</dbReference>
<keyword evidence="6" id="KW-1017">Isopeptide bond</keyword>
<evidence type="ECO:0000256" key="8">
    <source>
        <dbReference type="ARBA" id="ARBA00022927"/>
    </source>
</evidence>
<reference evidence="15" key="1">
    <citation type="submission" date="2020-03" db="EMBL/GenBank/DDBJ databases">
        <title>Draft Genome Sequence of Cylindrodendrum hubeiense.</title>
        <authorList>
            <person name="Buettner E."/>
            <person name="Kellner H."/>
        </authorList>
    </citation>
    <scope>NUCLEOTIDE SEQUENCE</scope>
    <source>
        <strain evidence="15">IHI 201604</strain>
    </source>
</reference>
<dbReference type="InterPro" id="IPR008948">
    <property type="entry name" value="L-Aspartase-like"/>
</dbReference>